<feature type="active site" evidence="13">
    <location>
        <position position="129"/>
    </location>
</feature>
<evidence type="ECO:0000256" key="14">
    <source>
        <dbReference type="PIRSR" id="PIRSR618044-2"/>
    </source>
</evidence>
<comment type="catalytic activity">
    <reaction evidence="12">
        <text>Preferential cleavage: (Ac)2-L-Lys-D-Ala-|-D-Ala. Also transpeptidation of peptidyl-alanyl moieties that are N-acyl substituents of D-alanine.</text>
        <dbReference type="EC" id="3.4.16.4"/>
    </reaction>
</comment>
<dbReference type="PANTHER" id="PTHR21581:SF11">
    <property type="entry name" value="D-ALANYL-D-ALANINE CARBOXYPEPTIDASE DACA"/>
    <property type="match status" value="1"/>
</dbReference>
<evidence type="ECO:0000256" key="15">
    <source>
        <dbReference type="RuleBase" id="RU004016"/>
    </source>
</evidence>
<dbReference type="InterPro" id="IPR012907">
    <property type="entry name" value="Peptidase_S11_C"/>
</dbReference>
<dbReference type="Pfam" id="PF07943">
    <property type="entry name" value="PBP5_C"/>
    <property type="match status" value="1"/>
</dbReference>
<evidence type="ECO:0000256" key="2">
    <source>
        <dbReference type="ARBA" id="ARBA00004752"/>
    </source>
</evidence>
<dbReference type="PRINTS" id="PR00725">
    <property type="entry name" value="DADACBPTASE1"/>
</dbReference>
<evidence type="ECO:0000256" key="3">
    <source>
        <dbReference type="ARBA" id="ARBA00007164"/>
    </source>
</evidence>
<evidence type="ECO:0000256" key="4">
    <source>
        <dbReference type="ARBA" id="ARBA00012448"/>
    </source>
</evidence>
<keyword evidence="8" id="KW-0378">Hydrolase</keyword>
<evidence type="ECO:0000256" key="8">
    <source>
        <dbReference type="ARBA" id="ARBA00022801"/>
    </source>
</evidence>
<dbReference type="InterPro" id="IPR012338">
    <property type="entry name" value="Beta-lactam/transpept-like"/>
</dbReference>
<dbReference type="SMART" id="SM00936">
    <property type="entry name" value="PBP5_C"/>
    <property type="match status" value="1"/>
</dbReference>
<dbReference type="GO" id="GO:0009002">
    <property type="term" value="F:serine-type D-Ala-D-Ala carboxypeptidase activity"/>
    <property type="evidence" value="ECO:0007669"/>
    <property type="project" value="UniProtKB-EC"/>
</dbReference>
<comment type="similarity">
    <text evidence="3 15">Belongs to the peptidase S11 family.</text>
</comment>
<accession>A0A8I1MK36</accession>
<proteinExistence type="inferred from homology"/>
<dbReference type="PANTHER" id="PTHR21581">
    <property type="entry name" value="D-ALANYL-D-ALANINE CARBOXYPEPTIDASE"/>
    <property type="match status" value="1"/>
</dbReference>
<dbReference type="RefSeq" id="WP_025908023.1">
    <property type="nucleotide sequence ID" value="NZ_CANLXW010000073.1"/>
</dbReference>
<keyword evidence="10" id="KW-0573">Peptidoglycan synthesis</keyword>
<feature type="domain" description="Peptidase S11 D-Ala-D-Ala carboxypeptidase A C-terminal" evidence="17">
    <location>
        <begin position="310"/>
        <end position="419"/>
    </location>
</feature>
<evidence type="ECO:0000259" key="17">
    <source>
        <dbReference type="SMART" id="SM00936"/>
    </source>
</evidence>
<dbReference type="SUPFAM" id="SSF56601">
    <property type="entry name" value="beta-lactamase/transpeptidase-like"/>
    <property type="match status" value="1"/>
</dbReference>
<comment type="caution">
    <text evidence="18">The sequence shown here is derived from an EMBL/GenBank/DDBJ whole genome shotgun (WGS) entry which is preliminary data.</text>
</comment>
<dbReference type="EC" id="3.4.16.4" evidence="4"/>
<dbReference type="SUPFAM" id="SSF69189">
    <property type="entry name" value="Penicillin-binding protein associated domain"/>
    <property type="match status" value="1"/>
</dbReference>
<dbReference type="GeneID" id="93684527"/>
<dbReference type="KEGG" id="bfx:BC359_00920"/>
<keyword evidence="11" id="KW-0961">Cell wall biogenesis/degradation</keyword>
<evidence type="ECO:0000256" key="10">
    <source>
        <dbReference type="ARBA" id="ARBA00022984"/>
    </source>
</evidence>
<evidence type="ECO:0000256" key="7">
    <source>
        <dbReference type="ARBA" id="ARBA00022729"/>
    </source>
</evidence>
<name>A0A8I1MK36_9BACI</name>
<sequence length="449" mass="49281">MKKKLIKQLFALVAVFLMASSLITPNASAASQFPNVEADAAILIEADTGQILYEKNSGAVLGIASMTKMMTEYLILEAIHEKKLSWDDRVGVSKYAADISQDYSLSNVPLLTTEKYTIKELYEAMAIYSANGASIALAEALAGSEAEFIKLMNKKAEELNLGEAKFVNSTGLSNSLLKGQHPKGTKADDENLLSARAVSALAFHILHDYPEVLETAKTPEKIFRPGQQGETTMDNWNKMLPSFPTYGYEGLDGLKTGHTDFAGYCFTGTAERDGVRYIAVVMNAKNNGKSFEGARFTETKKLLDYAFDNYELKQVAPEGKAVKKHESLPVVKGKNKELKVVTKEPVNVLTKKGEESKISLQFDFNPKVVDEKDRIVAPIKEGQVVGYVSAKNKNLDDLGYAVNNGTNKVPVVADTTIEKANWFVLAIRSIGDFFVGVWSDAAANIKNWF</sequence>
<dbReference type="GO" id="GO:0006508">
    <property type="term" value="P:proteolysis"/>
    <property type="evidence" value="ECO:0007669"/>
    <property type="project" value="UniProtKB-KW"/>
</dbReference>
<evidence type="ECO:0000256" key="12">
    <source>
        <dbReference type="ARBA" id="ARBA00034000"/>
    </source>
</evidence>
<dbReference type="Pfam" id="PF00768">
    <property type="entry name" value="Peptidase_S11"/>
    <property type="match status" value="1"/>
</dbReference>
<dbReference type="InterPro" id="IPR037167">
    <property type="entry name" value="Peptidase_S11_C_sf"/>
</dbReference>
<evidence type="ECO:0000256" key="5">
    <source>
        <dbReference type="ARBA" id="ARBA00022645"/>
    </source>
</evidence>
<feature type="chain" id="PRO_5034348512" description="serine-type D-Ala-D-Ala carboxypeptidase" evidence="16">
    <location>
        <begin position="30"/>
        <end position="449"/>
    </location>
</feature>
<feature type="binding site" evidence="14">
    <location>
        <position position="255"/>
    </location>
    <ligand>
        <name>substrate</name>
    </ligand>
</feature>
<keyword evidence="5 18" id="KW-0121">Carboxypeptidase</keyword>
<keyword evidence="9" id="KW-0133">Cell shape</keyword>
<dbReference type="Proteomes" id="UP000664578">
    <property type="component" value="Unassembled WGS sequence"/>
</dbReference>
<evidence type="ECO:0000256" key="13">
    <source>
        <dbReference type="PIRSR" id="PIRSR618044-1"/>
    </source>
</evidence>
<dbReference type="GO" id="GO:0009252">
    <property type="term" value="P:peptidoglycan biosynthetic process"/>
    <property type="evidence" value="ECO:0007669"/>
    <property type="project" value="UniProtKB-UniPathway"/>
</dbReference>
<comment type="function">
    <text evidence="1">Removes C-terminal D-alanyl residues from sugar-peptide cell wall precursors.</text>
</comment>
<dbReference type="UniPathway" id="UPA00219"/>
<evidence type="ECO:0000256" key="9">
    <source>
        <dbReference type="ARBA" id="ARBA00022960"/>
    </source>
</evidence>
<feature type="signal peptide" evidence="16">
    <location>
        <begin position="1"/>
        <end position="29"/>
    </location>
</feature>
<feature type="active site" description="Acyl-ester intermediate" evidence="13">
    <location>
        <position position="65"/>
    </location>
</feature>
<gene>
    <name evidence="18" type="ORF">JF537_20895</name>
</gene>
<evidence type="ECO:0000313" key="18">
    <source>
        <dbReference type="EMBL" id="MBN8253978.1"/>
    </source>
</evidence>
<dbReference type="GO" id="GO:0008360">
    <property type="term" value="P:regulation of cell shape"/>
    <property type="evidence" value="ECO:0007669"/>
    <property type="project" value="UniProtKB-KW"/>
</dbReference>
<dbReference type="InterPro" id="IPR015956">
    <property type="entry name" value="Peniciliin-bd_prot_C_sf"/>
</dbReference>
<evidence type="ECO:0000256" key="11">
    <source>
        <dbReference type="ARBA" id="ARBA00023316"/>
    </source>
</evidence>
<feature type="active site" description="Proton acceptor" evidence="13">
    <location>
        <position position="68"/>
    </location>
</feature>
<dbReference type="EMBL" id="JAEMWV010000020">
    <property type="protein sequence ID" value="MBN8253978.1"/>
    <property type="molecule type" value="Genomic_DNA"/>
</dbReference>
<protein>
    <recommendedName>
        <fullName evidence="4">serine-type D-Ala-D-Ala carboxypeptidase</fullName>
        <ecNumber evidence="4">3.4.16.4</ecNumber>
    </recommendedName>
</protein>
<keyword evidence="6" id="KW-0645">Protease</keyword>
<keyword evidence="7 16" id="KW-0732">Signal</keyword>
<evidence type="ECO:0000313" key="19">
    <source>
        <dbReference type="Proteomes" id="UP000664578"/>
    </source>
</evidence>
<dbReference type="AlphaFoldDB" id="A0A8I1MK36"/>
<dbReference type="Gene3D" id="2.60.410.10">
    <property type="entry name" value="D-Ala-D-Ala carboxypeptidase, C-terminal domain"/>
    <property type="match status" value="1"/>
</dbReference>
<evidence type="ECO:0000256" key="6">
    <source>
        <dbReference type="ARBA" id="ARBA00022670"/>
    </source>
</evidence>
<dbReference type="InterPro" id="IPR018044">
    <property type="entry name" value="Peptidase_S11"/>
</dbReference>
<dbReference type="InterPro" id="IPR001967">
    <property type="entry name" value="Peptidase_S11_N"/>
</dbReference>
<comment type="pathway">
    <text evidence="2">Cell wall biogenesis; peptidoglycan biosynthesis.</text>
</comment>
<dbReference type="Gene3D" id="3.40.710.10">
    <property type="entry name" value="DD-peptidase/beta-lactamase superfamily"/>
    <property type="match status" value="1"/>
</dbReference>
<evidence type="ECO:0000256" key="1">
    <source>
        <dbReference type="ARBA" id="ARBA00003217"/>
    </source>
</evidence>
<dbReference type="GO" id="GO:0071555">
    <property type="term" value="P:cell wall organization"/>
    <property type="evidence" value="ECO:0007669"/>
    <property type="project" value="UniProtKB-KW"/>
</dbReference>
<evidence type="ECO:0000256" key="16">
    <source>
        <dbReference type="SAM" id="SignalP"/>
    </source>
</evidence>
<reference evidence="18" key="1">
    <citation type="submission" date="2020-12" db="EMBL/GenBank/DDBJ databases">
        <title>PHA producing bacteria isolated from mangrove.</title>
        <authorList>
            <person name="Zheng W."/>
            <person name="Yu S."/>
            <person name="Huang Y."/>
        </authorList>
    </citation>
    <scope>NUCLEOTIDE SEQUENCE</scope>
    <source>
        <strain evidence="18">GN22-4</strain>
    </source>
</reference>
<organism evidence="18 19">
    <name type="scientific">Priestia flexa</name>
    <dbReference type="NCBI Taxonomy" id="86664"/>
    <lineage>
        <taxon>Bacteria</taxon>
        <taxon>Bacillati</taxon>
        <taxon>Bacillota</taxon>
        <taxon>Bacilli</taxon>
        <taxon>Bacillales</taxon>
        <taxon>Bacillaceae</taxon>
        <taxon>Priestia</taxon>
    </lineage>
</organism>